<dbReference type="InterPro" id="IPR036962">
    <property type="entry name" value="Glyco_hydro_3_N_sf"/>
</dbReference>
<dbReference type="Pfam" id="PF00933">
    <property type="entry name" value="Glyco_hydro_3"/>
    <property type="match status" value="1"/>
</dbReference>
<protein>
    <recommendedName>
        <fullName evidence="3">beta-N-acetylhexosaminidase</fullName>
        <ecNumber evidence="3">3.2.1.52</ecNumber>
    </recommendedName>
</protein>
<name>A1ZDA7_MICM2</name>
<dbReference type="OrthoDB" id="9805821at2"/>
<evidence type="ECO:0000313" key="8">
    <source>
        <dbReference type="Proteomes" id="UP000004095"/>
    </source>
</evidence>
<dbReference type="InterPro" id="IPR050226">
    <property type="entry name" value="NagZ_Beta-hexosaminidase"/>
</dbReference>
<evidence type="ECO:0000256" key="4">
    <source>
        <dbReference type="ARBA" id="ARBA00022801"/>
    </source>
</evidence>
<proteinExistence type="inferred from homology"/>
<evidence type="ECO:0000256" key="1">
    <source>
        <dbReference type="ARBA" id="ARBA00001231"/>
    </source>
</evidence>
<feature type="domain" description="Glycoside hydrolase family 3 N-terminal" evidence="6">
    <location>
        <begin position="41"/>
        <end position="377"/>
    </location>
</feature>
<dbReference type="RefSeq" id="WP_002693410.1">
    <property type="nucleotide sequence ID" value="NZ_AAWS01000002.1"/>
</dbReference>
<reference evidence="7 8" key="1">
    <citation type="submission" date="2007-01" db="EMBL/GenBank/DDBJ databases">
        <authorList>
            <person name="Haygood M."/>
            <person name="Podell S."/>
            <person name="Anderson C."/>
            <person name="Hopkinson B."/>
            <person name="Roe K."/>
            <person name="Barbeau K."/>
            <person name="Gaasterland T."/>
            <person name="Ferriera S."/>
            <person name="Johnson J."/>
            <person name="Kravitz S."/>
            <person name="Beeson K."/>
            <person name="Sutton G."/>
            <person name="Rogers Y.-H."/>
            <person name="Friedman R."/>
            <person name="Frazier M."/>
            <person name="Venter J.C."/>
        </authorList>
    </citation>
    <scope>NUCLEOTIDE SEQUENCE [LARGE SCALE GENOMIC DNA]</scope>
    <source>
        <strain evidence="7 8">ATCC 23134</strain>
    </source>
</reference>
<dbReference type="Gene3D" id="3.20.20.300">
    <property type="entry name" value="Glycoside hydrolase, family 3, N-terminal domain"/>
    <property type="match status" value="1"/>
</dbReference>
<dbReference type="PANTHER" id="PTHR30480">
    <property type="entry name" value="BETA-HEXOSAMINIDASE-RELATED"/>
    <property type="match status" value="1"/>
</dbReference>
<keyword evidence="8" id="KW-1185">Reference proteome</keyword>
<keyword evidence="4 7" id="KW-0378">Hydrolase</keyword>
<keyword evidence="5" id="KW-0326">Glycosidase</keyword>
<dbReference type="eggNOG" id="COG1472">
    <property type="taxonomic scope" value="Bacteria"/>
</dbReference>
<dbReference type="EC" id="3.2.1.52" evidence="3"/>
<sequence length="383" mass="43005">MKKHIYSTTFLLLMLGASWLIYACRTPESRTQTNTAKLDSLDYKIGQMLMVGFRGTSIKGKSHIKRDIRKHHLGGVILYSRDLLMGAKPRNIVSKSQLKTLITDLKKLSDVPLLVAVDEEGGKVSRLNAKFGFATTQTPQEIGEINDLVATEKWATHIAQKVKAMGFNVNFAPVTDLNVNPKAPIIGKLGRSFSGDVNTLVQHALKFTEVHQKHGIVCAIKHFPGHGSAIMDSHLGFTDVTTTWKPIELKPFKQMIEQGFDGMVMTAHVFNKKLDAKYPATLSKKIMNDYLRKKWGWQGIIISDDMQMNAIAKNFGIEEALEKSINAGVDIVLFSNNGRIFYNKNIVPEAINIIKKLIKQGKISRKRIDESYQRIKKMKQGLK</sequence>
<evidence type="ECO:0000259" key="6">
    <source>
        <dbReference type="Pfam" id="PF00933"/>
    </source>
</evidence>
<dbReference type="InterPro" id="IPR001764">
    <property type="entry name" value="Glyco_hydro_3_N"/>
</dbReference>
<evidence type="ECO:0000256" key="2">
    <source>
        <dbReference type="ARBA" id="ARBA00005336"/>
    </source>
</evidence>
<dbReference type="InterPro" id="IPR017853">
    <property type="entry name" value="GH"/>
</dbReference>
<dbReference type="AlphaFoldDB" id="A1ZDA7"/>
<evidence type="ECO:0000313" key="7">
    <source>
        <dbReference type="EMBL" id="EAY31646.1"/>
    </source>
</evidence>
<dbReference type="PROSITE" id="PS51257">
    <property type="entry name" value="PROKAR_LIPOPROTEIN"/>
    <property type="match status" value="1"/>
</dbReference>
<evidence type="ECO:0000256" key="3">
    <source>
        <dbReference type="ARBA" id="ARBA00012663"/>
    </source>
</evidence>
<comment type="similarity">
    <text evidence="2">Belongs to the glycosyl hydrolase 3 family.</text>
</comment>
<dbReference type="SUPFAM" id="SSF51445">
    <property type="entry name" value="(Trans)glycosidases"/>
    <property type="match status" value="1"/>
</dbReference>
<comment type="catalytic activity">
    <reaction evidence="1">
        <text>Hydrolysis of terminal non-reducing N-acetyl-D-hexosamine residues in N-acetyl-beta-D-hexosaminides.</text>
        <dbReference type="EC" id="3.2.1.52"/>
    </reaction>
</comment>
<evidence type="ECO:0000256" key="5">
    <source>
        <dbReference type="ARBA" id="ARBA00023295"/>
    </source>
</evidence>
<dbReference type="EMBL" id="AAWS01000002">
    <property type="protein sequence ID" value="EAY31646.1"/>
    <property type="molecule type" value="Genomic_DNA"/>
</dbReference>
<gene>
    <name evidence="7" type="ORF">M23134_05152</name>
</gene>
<dbReference type="GO" id="GO:0009254">
    <property type="term" value="P:peptidoglycan turnover"/>
    <property type="evidence" value="ECO:0007669"/>
    <property type="project" value="TreeGrafter"/>
</dbReference>
<accession>A1ZDA7</accession>
<comment type="caution">
    <text evidence="7">The sequence shown here is derived from an EMBL/GenBank/DDBJ whole genome shotgun (WGS) entry which is preliminary data.</text>
</comment>
<dbReference type="GO" id="GO:0004563">
    <property type="term" value="F:beta-N-acetylhexosaminidase activity"/>
    <property type="evidence" value="ECO:0007669"/>
    <property type="project" value="UniProtKB-EC"/>
</dbReference>
<organism evidence="7 8">
    <name type="scientific">Microscilla marina ATCC 23134</name>
    <dbReference type="NCBI Taxonomy" id="313606"/>
    <lineage>
        <taxon>Bacteria</taxon>
        <taxon>Pseudomonadati</taxon>
        <taxon>Bacteroidota</taxon>
        <taxon>Cytophagia</taxon>
        <taxon>Cytophagales</taxon>
        <taxon>Microscillaceae</taxon>
        <taxon>Microscilla</taxon>
    </lineage>
</organism>
<dbReference type="Proteomes" id="UP000004095">
    <property type="component" value="Unassembled WGS sequence"/>
</dbReference>
<dbReference type="GO" id="GO:0005975">
    <property type="term" value="P:carbohydrate metabolic process"/>
    <property type="evidence" value="ECO:0007669"/>
    <property type="project" value="InterPro"/>
</dbReference>
<dbReference type="PANTHER" id="PTHR30480:SF13">
    <property type="entry name" value="BETA-HEXOSAMINIDASE"/>
    <property type="match status" value="1"/>
</dbReference>